<dbReference type="EMBL" id="JAASQV010000001">
    <property type="protein sequence ID" value="NIJ64209.1"/>
    <property type="molecule type" value="Genomic_DNA"/>
</dbReference>
<keyword evidence="2" id="KW-1185">Reference proteome</keyword>
<name>A0A7X5UXP7_9SPHN</name>
<gene>
    <name evidence="1" type="ORF">FHR20_001140</name>
</gene>
<protein>
    <submittedName>
        <fullName evidence="1">Uncharacterized protein</fullName>
    </submittedName>
</protein>
<evidence type="ECO:0000313" key="2">
    <source>
        <dbReference type="Proteomes" id="UP000564677"/>
    </source>
</evidence>
<sequence length="238" mass="26905">MSLLDDVIDAHGGLGRRKAFERVEAGAVTTGGLFPLKGFPTDTTRRWMTVWLHEQRASVTPFGAPDQRTAFTADRVAVEKLDGAIVAEDRDLPYLFAGHGLNTQWGPLQRAYFNGYAMWLYLNSPFALAAKGVEVQEIDPWIEGDEEWRVLRAFFPGTIVTHSRQQEFYFDRALNLRRHDYRVDIAGGLPSAQMIGDYVEVQGLRVPTKRRAYVRGPDGQPVTDLLMVAIDLDDVRYF</sequence>
<comment type="caution">
    <text evidence="1">The sequence shown here is derived from an EMBL/GenBank/DDBJ whole genome shotgun (WGS) entry which is preliminary data.</text>
</comment>
<dbReference type="Proteomes" id="UP000564677">
    <property type="component" value="Unassembled WGS sequence"/>
</dbReference>
<organism evidence="1 2">
    <name type="scientific">Sphingomonas leidyi</name>
    <dbReference type="NCBI Taxonomy" id="68569"/>
    <lineage>
        <taxon>Bacteria</taxon>
        <taxon>Pseudomonadati</taxon>
        <taxon>Pseudomonadota</taxon>
        <taxon>Alphaproteobacteria</taxon>
        <taxon>Sphingomonadales</taxon>
        <taxon>Sphingomonadaceae</taxon>
        <taxon>Sphingomonas</taxon>
    </lineage>
</organism>
<reference evidence="1 2" key="1">
    <citation type="submission" date="2020-03" db="EMBL/GenBank/DDBJ databases">
        <title>Genomic Encyclopedia of Type Strains, Phase IV (KMG-IV): sequencing the most valuable type-strain genomes for metagenomic binning, comparative biology and taxonomic classification.</title>
        <authorList>
            <person name="Goeker M."/>
        </authorList>
    </citation>
    <scope>NUCLEOTIDE SEQUENCE [LARGE SCALE GENOMIC DNA]</scope>
    <source>
        <strain evidence="1 2">DSM 4733</strain>
    </source>
</reference>
<dbReference type="RefSeq" id="WP_167298597.1">
    <property type="nucleotide sequence ID" value="NZ_JAASQV010000001.1"/>
</dbReference>
<proteinExistence type="predicted"/>
<evidence type="ECO:0000313" key="1">
    <source>
        <dbReference type="EMBL" id="NIJ64209.1"/>
    </source>
</evidence>
<dbReference type="AlphaFoldDB" id="A0A7X5UXP7"/>
<accession>A0A7X5UXP7</accession>